<dbReference type="Proteomes" id="UP000299102">
    <property type="component" value="Unassembled WGS sequence"/>
</dbReference>
<proteinExistence type="predicted"/>
<reference evidence="1 2" key="1">
    <citation type="journal article" date="2019" name="Commun. Biol.">
        <title>The bagworm genome reveals a unique fibroin gene that provides high tensile strength.</title>
        <authorList>
            <person name="Kono N."/>
            <person name="Nakamura H."/>
            <person name="Ohtoshi R."/>
            <person name="Tomita M."/>
            <person name="Numata K."/>
            <person name="Arakawa K."/>
        </authorList>
    </citation>
    <scope>NUCLEOTIDE SEQUENCE [LARGE SCALE GENOMIC DNA]</scope>
</reference>
<protein>
    <submittedName>
        <fullName evidence="1">Uncharacterized protein</fullName>
    </submittedName>
</protein>
<comment type="caution">
    <text evidence="1">The sequence shown here is derived from an EMBL/GenBank/DDBJ whole genome shotgun (WGS) entry which is preliminary data.</text>
</comment>
<keyword evidence="2" id="KW-1185">Reference proteome</keyword>
<evidence type="ECO:0000313" key="2">
    <source>
        <dbReference type="Proteomes" id="UP000299102"/>
    </source>
</evidence>
<accession>A0A4C1Z7C0</accession>
<dbReference type="AlphaFoldDB" id="A0A4C1Z7C0"/>
<dbReference type="EMBL" id="BGZK01001609">
    <property type="protein sequence ID" value="GBP83212.1"/>
    <property type="molecule type" value="Genomic_DNA"/>
</dbReference>
<evidence type="ECO:0000313" key="1">
    <source>
        <dbReference type="EMBL" id="GBP83212.1"/>
    </source>
</evidence>
<organism evidence="1 2">
    <name type="scientific">Eumeta variegata</name>
    <name type="common">Bagworm moth</name>
    <name type="synonym">Eumeta japonica</name>
    <dbReference type="NCBI Taxonomy" id="151549"/>
    <lineage>
        <taxon>Eukaryota</taxon>
        <taxon>Metazoa</taxon>
        <taxon>Ecdysozoa</taxon>
        <taxon>Arthropoda</taxon>
        <taxon>Hexapoda</taxon>
        <taxon>Insecta</taxon>
        <taxon>Pterygota</taxon>
        <taxon>Neoptera</taxon>
        <taxon>Endopterygota</taxon>
        <taxon>Lepidoptera</taxon>
        <taxon>Glossata</taxon>
        <taxon>Ditrysia</taxon>
        <taxon>Tineoidea</taxon>
        <taxon>Psychidae</taxon>
        <taxon>Oiketicinae</taxon>
        <taxon>Eumeta</taxon>
    </lineage>
</organism>
<name>A0A4C1Z7C0_EUMVA</name>
<sequence length="252" mass="28670">MLVHLRRDLDNTKLCVRSSARRRGDPGQMIASGNRWNQGRAPRLKQVGYVLQSYQDREWDRKRDHDRERLELSVEQGLKLQRFEIGTERRTEIGDAGAYGLDPSFFSQRTPSLRVIGSATDVVCYWVSTGWNWHVRLKITARRRATSEVESIGGEASVVKSTVPLGCVSVIGDPYDRSSDIRLQLSRRHDGGPDIFALTRERRLVFLSRFHFFCIPCGAKGKEGKNPLWAVRAPGRTGCVRHARTKNPLKDP</sequence>
<gene>
    <name evidence="1" type="ORF">EVAR_66763_1</name>
</gene>